<evidence type="ECO:0008006" key="2">
    <source>
        <dbReference type="Google" id="ProtNLM"/>
    </source>
</evidence>
<dbReference type="EMBL" id="BK016080">
    <property type="protein sequence ID" value="DAF93185.1"/>
    <property type="molecule type" value="Genomic_DNA"/>
</dbReference>
<sequence>MDDSIKRYTKQYPIGPATNIDIDVTANSVSLKWTDPVDPILDKIYFSKWEFTRIIRKKDEPPKDTWDGEIITEIYDRNEYKDKYFVDDSVEPNTTYYYAIIPCSDLGKHSWDKVDIIKIQTIDVDPVFKNNTWEAIITTIENGCAEKKWLVGDTKNITLGGTINKTLSLVITNIKKNKLNRFECDKDFYRCELTLQSMDLINDNVVNIQNTLPEDLVEAMPDDMKCVLNQYNDALDSDIYTDDKSRIKTLDGKATAYNAGDTYVSETGKMTVHVGIVTSVQGLCIKLR</sequence>
<proteinExistence type="predicted"/>
<accession>A0A8S5UFB7</accession>
<dbReference type="Gene3D" id="2.60.40.10">
    <property type="entry name" value="Immunoglobulins"/>
    <property type="match status" value="1"/>
</dbReference>
<dbReference type="InterPro" id="IPR013783">
    <property type="entry name" value="Ig-like_fold"/>
</dbReference>
<name>A0A8S5UFB7_9CAUD</name>
<protein>
    <recommendedName>
        <fullName evidence="2">Fibronectin type-III domain-containing protein</fullName>
    </recommendedName>
</protein>
<reference evidence="1" key="1">
    <citation type="journal article" date="2021" name="Proc. Natl. Acad. Sci. U.S.A.">
        <title>A Catalog of Tens of Thousands of Viruses from Human Metagenomes Reveals Hidden Associations with Chronic Diseases.</title>
        <authorList>
            <person name="Tisza M.J."/>
            <person name="Buck C.B."/>
        </authorList>
    </citation>
    <scope>NUCLEOTIDE SEQUENCE</scope>
    <source>
        <strain evidence="1">CtcyQ27</strain>
    </source>
</reference>
<evidence type="ECO:0000313" key="1">
    <source>
        <dbReference type="EMBL" id="DAF93185.1"/>
    </source>
</evidence>
<organism evidence="1">
    <name type="scientific">Myoviridae sp. ctcyQ27</name>
    <dbReference type="NCBI Taxonomy" id="2825139"/>
    <lineage>
        <taxon>Viruses</taxon>
        <taxon>Duplodnaviria</taxon>
        <taxon>Heunggongvirae</taxon>
        <taxon>Uroviricota</taxon>
        <taxon>Caudoviricetes</taxon>
    </lineage>
</organism>